<dbReference type="EMBL" id="CP014859">
    <property type="protein sequence ID" value="AOS61149.1"/>
    <property type="molecule type" value="Genomic_DNA"/>
</dbReference>
<accession>A0AAC9HL23</accession>
<sequence length="121" mass="12694">MTTAPRLVVLPAVGACAVFGANLPGRGPTFLLDLGAVHVEIPIPPDKLSRACMADFLRTLSFAADRASEWLDHAAGPAGGTVITPEPPTGIPQGRGRHCWPEKDQDPPDRGISGSGWWSSS</sequence>
<reference evidence="3" key="1">
    <citation type="submission" date="2016-03" db="EMBL/GenBank/DDBJ databases">
        <title>Complete genome sequence of the type strain Actinoalloteichus hymeniacidonis DSM 45092.</title>
        <authorList>
            <person name="Schaffert L."/>
            <person name="Albersmeier A."/>
            <person name="Winkler A."/>
            <person name="Kalinowski J."/>
            <person name="Zotchev S."/>
            <person name="Ruckert C."/>
        </authorList>
    </citation>
    <scope>NUCLEOTIDE SEQUENCE [LARGE SCALE GENOMIC DNA]</scope>
    <source>
        <strain evidence="3">HPA177(T) (DSM 45092(T))</strain>
    </source>
</reference>
<dbReference type="KEGG" id="ahm:TL08_01550"/>
<feature type="compositionally biased region" description="Basic and acidic residues" evidence="1">
    <location>
        <begin position="99"/>
        <end position="109"/>
    </location>
</feature>
<keyword evidence="3" id="KW-1185">Reference proteome</keyword>
<name>A0AAC9HL23_9PSEU</name>
<feature type="region of interest" description="Disordered" evidence="1">
    <location>
        <begin position="75"/>
        <end position="121"/>
    </location>
</feature>
<proteinExistence type="predicted"/>
<dbReference type="RefSeq" id="WP_157420886.1">
    <property type="nucleotide sequence ID" value="NZ_CP014859.1"/>
</dbReference>
<evidence type="ECO:0000313" key="2">
    <source>
        <dbReference type="EMBL" id="AOS61149.1"/>
    </source>
</evidence>
<protein>
    <submittedName>
        <fullName evidence="2">Uncharacterized protein</fullName>
    </submittedName>
</protein>
<dbReference type="Proteomes" id="UP000095210">
    <property type="component" value="Chromosome"/>
</dbReference>
<organism evidence="2 3">
    <name type="scientific">Actinoalloteichus hymeniacidonis</name>
    <dbReference type="NCBI Taxonomy" id="340345"/>
    <lineage>
        <taxon>Bacteria</taxon>
        <taxon>Bacillati</taxon>
        <taxon>Actinomycetota</taxon>
        <taxon>Actinomycetes</taxon>
        <taxon>Pseudonocardiales</taxon>
        <taxon>Pseudonocardiaceae</taxon>
        <taxon>Actinoalloteichus</taxon>
    </lineage>
</organism>
<gene>
    <name evidence="2" type="ORF">TL08_01550</name>
</gene>
<evidence type="ECO:0000256" key="1">
    <source>
        <dbReference type="SAM" id="MobiDB-lite"/>
    </source>
</evidence>
<evidence type="ECO:0000313" key="3">
    <source>
        <dbReference type="Proteomes" id="UP000095210"/>
    </source>
</evidence>
<dbReference type="AlphaFoldDB" id="A0AAC9HL23"/>